<accession>A0A0D7BSE7</accession>
<organism evidence="2 3">
    <name type="scientific">Cylindrobasidium torrendii FP15055 ss-10</name>
    <dbReference type="NCBI Taxonomy" id="1314674"/>
    <lineage>
        <taxon>Eukaryota</taxon>
        <taxon>Fungi</taxon>
        <taxon>Dikarya</taxon>
        <taxon>Basidiomycota</taxon>
        <taxon>Agaricomycotina</taxon>
        <taxon>Agaricomycetes</taxon>
        <taxon>Agaricomycetidae</taxon>
        <taxon>Agaricales</taxon>
        <taxon>Marasmiineae</taxon>
        <taxon>Physalacriaceae</taxon>
        <taxon>Cylindrobasidium</taxon>
    </lineage>
</organism>
<name>A0A0D7BSE7_9AGAR</name>
<dbReference type="EMBL" id="KN880443">
    <property type="protein sequence ID" value="KIY72531.1"/>
    <property type="molecule type" value="Genomic_DNA"/>
</dbReference>
<protein>
    <recommendedName>
        <fullName evidence="1">HNH nuclease domain-containing protein</fullName>
    </recommendedName>
</protein>
<dbReference type="Pfam" id="PF13391">
    <property type="entry name" value="HNH_2"/>
    <property type="match status" value="1"/>
</dbReference>
<dbReference type="OrthoDB" id="3163863at2759"/>
<dbReference type="AlphaFoldDB" id="A0A0D7BSE7"/>
<evidence type="ECO:0000313" key="3">
    <source>
        <dbReference type="Proteomes" id="UP000054007"/>
    </source>
</evidence>
<sequence>MMSVAWDKITQTSIASSSHSPSINQTAVVVESADRAEQKEFADQLKLRERYQCIVTGYFLPSAPEPWILLPGVGVGELEAAHIIPLALNSDKKPPEPMAPTWDMLKHWTQIDPEDYAGGRITCPENGVLLTKREHHAFGTFKLWFDPVRRQLFLSVLPIDTLRCSLLTLSQSHTPSLACSRAAMNLSRGKYTQS</sequence>
<feature type="domain" description="HNH nuclease" evidence="1">
    <location>
        <begin position="53"/>
        <end position="145"/>
    </location>
</feature>
<gene>
    <name evidence="2" type="ORF">CYLTODRAFT_38794</name>
</gene>
<evidence type="ECO:0000313" key="2">
    <source>
        <dbReference type="EMBL" id="KIY72531.1"/>
    </source>
</evidence>
<evidence type="ECO:0000259" key="1">
    <source>
        <dbReference type="Pfam" id="PF13391"/>
    </source>
</evidence>
<keyword evidence="3" id="KW-1185">Reference proteome</keyword>
<reference evidence="2 3" key="1">
    <citation type="journal article" date="2015" name="Fungal Genet. Biol.">
        <title>Evolution of novel wood decay mechanisms in Agaricales revealed by the genome sequences of Fistulina hepatica and Cylindrobasidium torrendii.</title>
        <authorList>
            <person name="Floudas D."/>
            <person name="Held B.W."/>
            <person name="Riley R."/>
            <person name="Nagy L.G."/>
            <person name="Koehler G."/>
            <person name="Ransdell A.S."/>
            <person name="Younus H."/>
            <person name="Chow J."/>
            <person name="Chiniquy J."/>
            <person name="Lipzen A."/>
            <person name="Tritt A."/>
            <person name="Sun H."/>
            <person name="Haridas S."/>
            <person name="LaButti K."/>
            <person name="Ohm R.A."/>
            <person name="Kues U."/>
            <person name="Blanchette R.A."/>
            <person name="Grigoriev I.V."/>
            <person name="Minto R.E."/>
            <person name="Hibbett D.S."/>
        </authorList>
    </citation>
    <scope>NUCLEOTIDE SEQUENCE [LARGE SCALE GENOMIC DNA]</scope>
    <source>
        <strain evidence="2 3">FP15055 ss-10</strain>
    </source>
</reference>
<dbReference type="STRING" id="1314674.A0A0D7BSE7"/>
<dbReference type="InterPro" id="IPR003615">
    <property type="entry name" value="HNH_nuc"/>
</dbReference>
<proteinExistence type="predicted"/>
<dbReference type="Proteomes" id="UP000054007">
    <property type="component" value="Unassembled WGS sequence"/>
</dbReference>